<dbReference type="InterPro" id="IPR020846">
    <property type="entry name" value="MFS_dom"/>
</dbReference>
<dbReference type="InterPro" id="IPR036259">
    <property type="entry name" value="MFS_trans_sf"/>
</dbReference>
<feature type="transmembrane region" description="Helical" evidence="7">
    <location>
        <begin position="463"/>
        <end position="485"/>
    </location>
</feature>
<dbReference type="PROSITE" id="PS50850">
    <property type="entry name" value="MFS"/>
    <property type="match status" value="1"/>
</dbReference>
<dbReference type="GeneID" id="2908462"/>
<feature type="transmembrane region" description="Helical" evidence="7">
    <location>
        <begin position="278"/>
        <end position="298"/>
    </location>
</feature>
<keyword evidence="4 7" id="KW-1133">Transmembrane helix</keyword>
<reference evidence="10 12" key="2">
    <citation type="submission" date="2018-07" db="EMBL/GenBank/DDBJ databases">
        <title>Draft Genome Assemblies for Five Robust Yarrowia lipolytica Strains Exhibiting High Lipid Production and Pentose Sugar Utilization and Sugar Alcohol Secretion from Undetoxified Lignocellulosic Biomass Hydrolysates.</title>
        <authorList>
            <consortium name="DOE Joint Genome Institute"/>
            <person name="Walker C."/>
            <person name="Ryu S."/>
            <person name="Na H."/>
            <person name="Zane M."/>
            <person name="LaButti K."/>
            <person name="Lipzen A."/>
            <person name="Haridas S."/>
            <person name="Barry K."/>
            <person name="Grigoriev I.V."/>
            <person name="Quarterman J."/>
            <person name="Slininger P."/>
            <person name="Dien B."/>
            <person name="Trinh C.T."/>
        </authorList>
    </citation>
    <scope>NUCLEOTIDE SEQUENCE [LARGE SCALE GENOMIC DNA]</scope>
    <source>
        <strain evidence="10 12">YB392</strain>
    </source>
</reference>
<dbReference type="Proteomes" id="UP000182444">
    <property type="component" value="Chromosome 1F"/>
</dbReference>
<evidence type="ECO:0000313" key="9">
    <source>
        <dbReference type="EMBL" id="AOW06790.1"/>
    </source>
</evidence>
<dbReference type="Pfam" id="PF07690">
    <property type="entry name" value="MFS_1"/>
    <property type="match status" value="1"/>
</dbReference>
<dbReference type="OMA" id="IPAFMGY"/>
<evidence type="ECO:0000256" key="7">
    <source>
        <dbReference type="SAM" id="Phobius"/>
    </source>
</evidence>
<dbReference type="EMBL" id="CP017558">
    <property type="protein sequence ID" value="AOW06790.1"/>
    <property type="molecule type" value="Genomic_DNA"/>
</dbReference>
<dbReference type="GO" id="GO:0022857">
    <property type="term" value="F:transmembrane transporter activity"/>
    <property type="evidence" value="ECO:0007669"/>
    <property type="project" value="InterPro"/>
</dbReference>
<feature type="transmembrane region" description="Helical" evidence="7">
    <location>
        <begin position="492"/>
        <end position="517"/>
    </location>
</feature>
<dbReference type="RefSeq" id="XP_505105.1">
    <property type="nucleotide sequence ID" value="XM_505105.1"/>
</dbReference>
<dbReference type="VEuPathDB" id="FungiDB:YALI1_F10342g"/>
<dbReference type="Gene3D" id="1.20.1250.20">
    <property type="entry name" value="MFS general substrate transporter like domains"/>
    <property type="match status" value="1"/>
</dbReference>
<evidence type="ECO:0000256" key="1">
    <source>
        <dbReference type="ARBA" id="ARBA00004141"/>
    </source>
</evidence>
<feature type="transmembrane region" description="Helical" evidence="7">
    <location>
        <begin position="529"/>
        <end position="551"/>
    </location>
</feature>
<feature type="transmembrane region" description="Helical" evidence="7">
    <location>
        <begin position="354"/>
        <end position="373"/>
    </location>
</feature>
<keyword evidence="3 7" id="KW-0812">Transmembrane</keyword>
<evidence type="ECO:0000259" key="8">
    <source>
        <dbReference type="PROSITE" id="PS50850"/>
    </source>
</evidence>
<feature type="transmembrane region" description="Helical" evidence="7">
    <location>
        <begin position="188"/>
        <end position="206"/>
    </location>
</feature>
<dbReference type="CDD" id="cd17323">
    <property type="entry name" value="MFS_Tpo1_MDR_like"/>
    <property type="match status" value="1"/>
</dbReference>
<feature type="transmembrane region" description="Helical" evidence="7">
    <location>
        <begin position="154"/>
        <end position="176"/>
    </location>
</feature>
<dbReference type="KEGG" id="yli:2908462"/>
<accession>A0A1D8NMC6</accession>
<dbReference type="SUPFAM" id="SSF103473">
    <property type="entry name" value="MFS general substrate transporter"/>
    <property type="match status" value="1"/>
</dbReference>
<dbReference type="PANTHER" id="PTHR23502">
    <property type="entry name" value="MAJOR FACILITATOR SUPERFAMILY"/>
    <property type="match status" value="1"/>
</dbReference>
<reference evidence="9 11" key="1">
    <citation type="journal article" date="2016" name="PLoS ONE">
        <title>Sequence Assembly of Yarrowia lipolytica Strain W29/CLIB89 Shows Transposable Element Diversity.</title>
        <authorList>
            <person name="Magnan C."/>
            <person name="Yu J."/>
            <person name="Chang I."/>
            <person name="Jahn E."/>
            <person name="Kanomata Y."/>
            <person name="Wu J."/>
            <person name="Zeller M."/>
            <person name="Oakes M."/>
            <person name="Baldi P."/>
            <person name="Sandmeyer S."/>
        </authorList>
    </citation>
    <scope>NUCLEOTIDE SEQUENCE [LARGE SCALE GENOMIC DNA]</scope>
    <source>
        <strain evidence="9">CLIB89</strain>
        <strain evidence="11">CLIB89(W29)</strain>
    </source>
</reference>
<sequence>MDLEKQHYDESSGQSEANDIMNDSGDEQKQAAEPEVLQRDEHDAVASLGPVDTRGSGMSQEEALSQILSHPRHRETNAPLPPMGNGKEYPPLLPSRDAYLVGFDGPNDPLHPFNWPLRQKLMISCVLGFSTFVVTWGSAVFAPASPHIAKQYGVIQEVTTLGISLYVFGFATGPVVWAPLSELFGRKLPICISAFMIMCFTFGVAAAKDLQTIMLCRFFASCTGSAPLVVVAAAFADIYNNKQRGIAVLMFASVVFIGPIIAPVVGGFISESYLGWRWTMYITGIMAALGAILAVAFYKESYHPMLLTQRAKELRERTGNWGIYASQEVVELDLHAIISQNLVRPIKMLFTEPILLLITIYTSFIYGILYLFLEAYPIVFIEGYKMSPTIGELPYLGVLVGFIFSCLFGCFIFEPRYIAAVERNNGKPVPEARLIFMMSGAITFPIGIFWFTWSGNYHEHVHWAVPTVSGLFSGYGLMSIFVAALNYIVDSYLIVAASALAANTFMRSIFAGVFPLFAGYMFHAMHVNWAGLLIGLVACALAPVPFLFYIYGQRIRRSSKYAFDLS</sequence>
<evidence type="ECO:0000256" key="4">
    <source>
        <dbReference type="ARBA" id="ARBA00022989"/>
    </source>
</evidence>
<proteinExistence type="predicted"/>
<evidence type="ECO:0000256" key="2">
    <source>
        <dbReference type="ARBA" id="ARBA00022448"/>
    </source>
</evidence>
<protein>
    <submittedName>
        <fullName evidence="10">Major facilitator superfamily domain-containing protein</fullName>
    </submittedName>
</protein>
<dbReference type="VEuPathDB" id="FungiDB:YALI0_F07062g"/>
<dbReference type="PANTHER" id="PTHR23502:SF31">
    <property type="entry name" value="POLYAMINE TRANSPORTER 1"/>
    <property type="match status" value="1"/>
</dbReference>
<dbReference type="Proteomes" id="UP000256601">
    <property type="component" value="Unassembled WGS sequence"/>
</dbReference>
<comment type="subcellular location">
    <subcellularLocation>
        <location evidence="1">Membrane</location>
        <topology evidence="1">Multi-pass membrane protein</topology>
    </subcellularLocation>
</comment>
<dbReference type="EMBL" id="KZ857325">
    <property type="protein sequence ID" value="RDW28576.1"/>
    <property type="molecule type" value="Genomic_DNA"/>
</dbReference>
<feature type="transmembrane region" description="Helical" evidence="7">
    <location>
        <begin position="434"/>
        <end position="451"/>
    </location>
</feature>
<evidence type="ECO:0000256" key="5">
    <source>
        <dbReference type="ARBA" id="ARBA00023136"/>
    </source>
</evidence>
<feature type="transmembrane region" description="Helical" evidence="7">
    <location>
        <begin position="121"/>
        <end position="142"/>
    </location>
</feature>
<evidence type="ECO:0000313" key="10">
    <source>
        <dbReference type="EMBL" id="RDW28576.1"/>
    </source>
</evidence>
<feature type="compositionally biased region" description="Basic and acidic residues" evidence="6">
    <location>
        <begin position="1"/>
        <end position="10"/>
    </location>
</feature>
<feature type="transmembrane region" description="Helical" evidence="7">
    <location>
        <begin position="246"/>
        <end position="266"/>
    </location>
</feature>
<evidence type="ECO:0000313" key="11">
    <source>
        <dbReference type="Proteomes" id="UP000182444"/>
    </source>
</evidence>
<gene>
    <name evidence="10" type="ORF">B0I71DRAFT_127287</name>
    <name evidence="9" type="ORF">YALI1_F10342g</name>
</gene>
<dbReference type="FunFam" id="1.20.1250.20:FF:000011">
    <property type="entry name" value="MFS multidrug transporter, putative"/>
    <property type="match status" value="1"/>
</dbReference>
<feature type="region of interest" description="Disordered" evidence="6">
    <location>
        <begin position="1"/>
        <end position="85"/>
    </location>
</feature>
<feature type="compositionally biased region" description="Basic and acidic residues" evidence="6">
    <location>
        <begin position="26"/>
        <end position="44"/>
    </location>
</feature>
<feature type="compositionally biased region" description="Polar residues" evidence="6">
    <location>
        <begin position="56"/>
        <end position="68"/>
    </location>
</feature>
<feature type="domain" description="Major facilitator superfamily (MFS) profile" evidence="8">
    <location>
        <begin position="123"/>
        <end position="554"/>
    </location>
</feature>
<evidence type="ECO:0000313" key="12">
    <source>
        <dbReference type="Proteomes" id="UP000256601"/>
    </source>
</evidence>
<keyword evidence="5 7" id="KW-0472">Membrane</keyword>
<evidence type="ECO:0000256" key="3">
    <source>
        <dbReference type="ARBA" id="ARBA00022692"/>
    </source>
</evidence>
<dbReference type="GO" id="GO:0005886">
    <property type="term" value="C:plasma membrane"/>
    <property type="evidence" value="ECO:0007669"/>
    <property type="project" value="TreeGrafter"/>
</dbReference>
<dbReference type="InterPro" id="IPR011701">
    <property type="entry name" value="MFS"/>
</dbReference>
<feature type="transmembrane region" description="Helical" evidence="7">
    <location>
        <begin position="393"/>
        <end position="413"/>
    </location>
</feature>
<dbReference type="eggNOG" id="KOG0255">
    <property type="taxonomic scope" value="Eukaryota"/>
</dbReference>
<feature type="transmembrane region" description="Helical" evidence="7">
    <location>
        <begin position="218"/>
        <end position="239"/>
    </location>
</feature>
<dbReference type="OrthoDB" id="9986881at2759"/>
<dbReference type="AlphaFoldDB" id="A0A1D8NMC6"/>
<keyword evidence="2" id="KW-0813">Transport</keyword>
<name>A0A1D8NMC6_YARLL</name>
<organism evidence="9 11">
    <name type="scientific">Yarrowia lipolytica</name>
    <name type="common">Candida lipolytica</name>
    <dbReference type="NCBI Taxonomy" id="4952"/>
    <lineage>
        <taxon>Eukaryota</taxon>
        <taxon>Fungi</taxon>
        <taxon>Dikarya</taxon>
        <taxon>Ascomycota</taxon>
        <taxon>Saccharomycotina</taxon>
        <taxon>Dipodascomycetes</taxon>
        <taxon>Dipodascales</taxon>
        <taxon>Dipodascales incertae sedis</taxon>
        <taxon>Yarrowia</taxon>
    </lineage>
</organism>
<evidence type="ECO:0000256" key="6">
    <source>
        <dbReference type="SAM" id="MobiDB-lite"/>
    </source>
</evidence>